<keyword evidence="9" id="KW-1185">Reference proteome</keyword>
<evidence type="ECO:0000256" key="2">
    <source>
        <dbReference type="ARBA" id="ARBA00022553"/>
    </source>
</evidence>
<keyword evidence="7" id="KW-0812">Transmembrane</keyword>
<keyword evidence="4" id="KW-0460">Magnesium</keyword>
<dbReference type="PANTHER" id="PTHR11596">
    <property type="entry name" value="ALKALINE PHOSPHATASE"/>
    <property type="match status" value="1"/>
</dbReference>
<dbReference type="OrthoDB" id="7392499at2759"/>
<dbReference type="Pfam" id="PF00245">
    <property type="entry name" value="Alk_phosphatase"/>
    <property type="match status" value="2"/>
</dbReference>
<keyword evidence="4" id="KW-0862">Zinc</keyword>
<dbReference type="PRINTS" id="PR00113">
    <property type="entry name" value="ALKPHPHTASE"/>
</dbReference>
<dbReference type="CDD" id="cd16012">
    <property type="entry name" value="ALP"/>
    <property type="match status" value="1"/>
</dbReference>
<sequence>MERAPPSLSPIVSDPTSMGTPDDDDDESKKGHRELLTPEPNQLGKYIQPYACATILFLAFILMVLFGLHDLASGWHNHVDHSDSTYTSAGRPKNVIFMVSDGFGEAGLTLARTYKNTVLAPQPVAASKQPAEHVPLYLDTFNVGSAHTYSADSLLTDSAAGATAWACGLKANNYQIAVTPLERPCATLMEAAKAKGMRTGLVVTSSLTDATPAAFSSHVRHRGLEHSIALQHATDRTADVLLGGGRRFYNAPEPPSHPNPSLANQTPTNLLRAAGYEYVETRDELLATALGAAVTKRSTKPLLGLFSETNMPYEIDRRWPEKSSQFPSLSEMAISAVQVLSQLAGEEGFFLMVEGSKIDKAAHPNDPGAHLHEILEFDKTVGAMLRFAEQDGRTLVISTSDHETGGLALGRSHFIKDGNLSGPLGDGTLLEAPLATRTLLGEAYDLVDEAYTIELNVLRNQSKSAESMVAAALAHPSLALPTGRAPTVEQVAVNATQRAILVGLLRNALELGCNLGPLTAYELAFVRSAVELMGAHREDAYRSLSPLTPQGSYGLVKMLGNVLSARAKLGWSTFGHTGQDVKVHAAGVGASLFAGTKENTQLGRIVADLLRFNLTSLNASLATLRSPTLSEKDRAYAAEKNLTSYLSWGR</sequence>
<gene>
    <name evidence="8" type="ORF">Ctob_008568</name>
</gene>
<comment type="cofactor">
    <cofactor evidence="4">
        <name>Zn(2+)</name>
        <dbReference type="ChEBI" id="CHEBI:29105"/>
    </cofactor>
    <text evidence="4">Binds 2 Zn(2+) ions.</text>
</comment>
<feature type="binding site" evidence="4">
    <location>
        <position position="402"/>
    </location>
    <ligand>
        <name>Zn(2+)</name>
        <dbReference type="ChEBI" id="CHEBI:29105"/>
        <label>2</label>
    </ligand>
</feature>
<dbReference type="PANTHER" id="PTHR11596:SF5">
    <property type="entry name" value="ALKALINE PHOSPHATASE"/>
    <property type="match status" value="1"/>
</dbReference>
<feature type="binding site" evidence="4">
    <location>
        <position position="354"/>
    </location>
    <ligand>
        <name>Mg(2+)</name>
        <dbReference type="ChEBI" id="CHEBI:18420"/>
    </ligand>
</feature>
<feature type="binding site" evidence="4">
    <location>
        <position position="401"/>
    </location>
    <ligand>
        <name>Zn(2+)</name>
        <dbReference type="ChEBI" id="CHEBI:29105"/>
        <label>2</label>
    </ligand>
</feature>
<feature type="binding site" evidence="4">
    <location>
        <position position="211"/>
    </location>
    <ligand>
        <name>Mg(2+)</name>
        <dbReference type="ChEBI" id="CHEBI:18420"/>
    </ligand>
</feature>
<feature type="region of interest" description="Disordered" evidence="6">
    <location>
        <begin position="1"/>
        <end position="37"/>
    </location>
</feature>
<keyword evidence="2" id="KW-0597">Phosphoprotein</keyword>
<dbReference type="Gene3D" id="3.40.720.10">
    <property type="entry name" value="Alkaline Phosphatase, subunit A"/>
    <property type="match status" value="1"/>
</dbReference>
<dbReference type="SUPFAM" id="SSF53649">
    <property type="entry name" value="Alkaline phosphatase-like"/>
    <property type="match status" value="1"/>
</dbReference>
<keyword evidence="4" id="KW-0479">Metal-binding</keyword>
<evidence type="ECO:0000256" key="4">
    <source>
        <dbReference type="PIRSR" id="PIRSR601952-2"/>
    </source>
</evidence>
<organism evidence="8 9">
    <name type="scientific">Chrysochromulina tobinii</name>
    <dbReference type="NCBI Taxonomy" id="1460289"/>
    <lineage>
        <taxon>Eukaryota</taxon>
        <taxon>Haptista</taxon>
        <taxon>Haptophyta</taxon>
        <taxon>Prymnesiophyceae</taxon>
        <taxon>Prymnesiales</taxon>
        <taxon>Chrysochromulinaceae</taxon>
        <taxon>Chrysochromulina</taxon>
    </lineage>
</organism>
<dbReference type="InterPro" id="IPR001952">
    <property type="entry name" value="Alkaline_phosphatase"/>
</dbReference>
<feature type="active site" description="Phosphoserine intermediate" evidence="3">
    <location>
        <position position="158"/>
    </location>
</feature>
<feature type="transmembrane region" description="Helical" evidence="7">
    <location>
        <begin position="47"/>
        <end position="68"/>
    </location>
</feature>
<protein>
    <recommendedName>
        <fullName evidence="1">alkaline phosphatase</fullName>
        <ecNumber evidence="1">3.1.3.1</ecNumber>
    </recommendedName>
</protein>
<dbReference type="GO" id="GO:0046872">
    <property type="term" value="F:metal ion binding"/>
    <property type="evidence" value="ECO:0007669"/>
    <property type="project" value="UniProtKB-KW"/>
</dbReference>
<evidence type="ECO:0000256" key="6">
    <source>
        <dbReference type="SAM" id="MobiDB-lite"/>
    </source>
</evidence>
<keyword evidence="7" id="KW-1133">Transmembrane helix</keyword>
<feature type="binding site" evidence="4">
    <location>
        <position position="576"/>
    </location>
    <ligand>
        <name>Zn(2+)</name>
        <dbReference type="ChEBI" id="CHEBI:29105"/>
        <label>2</label>
    </ligand>
</feature>
<name>A0A0M0JVT0_9EUKA</name>
<feature type="binding site" evidence="4">
    <location>
        <position position="101"/>
    </location>
    <ligand>
        <name>Mg(2+)</name>
        <dbReference type="ChEBI" id="CHEBI:18420"/>
    </ligand>
</feature>
<feature type="binding site" evidence="4">
    <location>
        <position position="359"/>
    </location>
    <ligand>
        <name>Zn(2+)</name>
        <dbReference type="ChEBI" id="CHEBI:29105"/>
        <label>2</label>
    </ligand>
</feature>
<comment type="similarity">
    <text evidence="5">Belongs to the alkaline phosphatase family.</text>
</comment>
<evidence type="ECO:0000256" key="7">
    <source>
        <dbReference type="SAM" id="Phobius"/>
    </source>
</evidence>
<dbReference type="SMART" id="SM00098">
    <property type="entry name" value="alkPPc"/>
    <property type="match status" value="1"/>
</dbReference>
<evidence type="ECO:0000256" key="1">
    <source>
        <dbReference type="ARBA" id="ARBA00012647"/>
    </source>
</evidence>
<proteinExistence type="inferred from homology"/>
<reference evidence="9" key="1">
    <citation type="journal article" date="2015" name="PLoS Genet.">
        <title>Genome Sequence and Transcriptome Analyses of Chrysochromulina tobin: Metabolic Tools for Enhanced Algal Fitness in the Prominent Order Prymnesiales (Haptophyceae).</title>
        <authorList>
            <person name="Hovde B.T."/>
            <person name="Deodato C.R."/>
            <person name="Hunsperger H.M."/>
            <person name="Ryken S.A."/>
            <person name="Yost W."/>
            <person name="Jha R.K."/>
            <person name="Patterson J."/>
            <person name="Monnat R.J. Jr."/>
            <person name="Barlow S.B."/>
            <person name="Starkenburg S.R."/>
            <person name="Cattolico R.A."/>
        </authorList>
    </citation>
    <scope>NUCLEOTIDE SEQUENCE</scope>
    <source>
        <strain evidence="9">CCMP291</strain>
    </source>
</reference>
<comment type="caution">
    <text evidence="8">The sequence shown here is derived from an EMBL/GenBank/DDBJ whole genome shotgun (WGS) entry which is preliminary data.</text>
</comment>
<accession>A0A0M0JVT0</accession>
<dbReference type="GO" id="GO:0004035">
    <property type="term" value="F:alkaline phosphatase activity"/>
    <property type="evidence" value="ECO:0007669"/>
    <property type="project" value="UniProtKB-EC"/>
</dbReference>
<evidence type="ECO:0000313" key="9">
    <source>
        <dbReference type="Proteomes" id="UP000037460"/>
    </source>
</evidence>
<comment type="cofactor">
    <cofactor evidence="4">
        <name>Mg(2+)</name>
        <dbReference type="ChEBI" id="CHEBI:18420"/>
    </cofactor>
    <text evidence="4">Binds 1 Mg(2+) ion.</text>
</comment>
<dbReference type="EC" id="3.1.3.1" evidence="1"/>
<feature type="binding site" evidence="4">
    <location>
        <position position="209"/>
    </location>
    <ligand>
        <name>Mg(2+)</name>
        <dbReference type="ChEBI" id="CHEBI:18420"/>
    </ligand>
</feature>
<dbReference type="InterPro" id="IPR017850">
    <property type="entry name" value="Alkaline_phosphatase_core_sf"/>
</dbReference>
<feature type="compositionally biased region" description="Basic and acidic residues" evidence="6">
    <location>
        <begin position="27"/>
        <end position="36"/>
    </location>
</feature>
<evidence type="ECO:0000256" key="5">
    <source>
        <dbReference type="RuleBase" id="RU003946"/>
    </source>
</evidence>
<evidence type="ECO:0000313" key="8">
    <source>
        <dbReference type="EMBL" id="KOO30407.1"/>
    </source>
</evidence>
<dbReference type="AlphaFoldDB" id="A0A0M0JVT0"/>
<keyword evidence="7" id="KW-0472">Membrane</keyword>
<dbReference type="Proteomes" id="UP000037460">
    <property type="component" value="Unassembled WGS sequence"/>
</dbReference>
<dbReference type="EMBL" id="JWZX01002233">
    <property type="protein sequence ID" value="KOO30407.1"/>
    <property type="molecule type" value="Genomic_DNA"/>
</dbReference>
<feature type="binding site" evidence="4">
    <location>
        <position position="363"/>
    </location>
    <ligand>
        <name>Zn(2+)</name>
        <dbReference type="ChEBI" id="CHEBI:29105"/>
        <label>2</label>
    </ligand>
</feature>
<feature type="binding site" evidence="4">
    <location>
        <position position="101"/>
    </location>
    <ligand>
        <name>Zn(2+)</name>
        <dbReference type="ChEBI" id="CHEBI:29105"/>
        <label>2</label>
    </ligand>
</feature>
<evidence type="ECO:0000256" key="3">
    <source>
        <dbReference type="PIRSR" id="PIRSR601952-1"/>
    </source>
</evidence>